<organism evidence="1 2">
    <name type="scientific">Spartinivicinus poritis</name>
    <dbReference type="NCBI Taxonomy" id="2994640"/>
    <lineage>
        <taxon>Bacteria</taxon>
        <taxon>Pseudomonadati</taxon>
        <taxon>Pseudomonadota</taxon>
        <taxon>Gammaproteobacteria</taxon>
        <taxon>Oceanospirillales</taxon>
        <taxon>Zooshikellaceae</taxon>
        <taxon>Spartinivicinus</taxon>
    </lineage>
</organism>
<proteinExistence type="predicted"/>
<reference evidence="1 2" key="1">
    <citation type="submission" date="2022-11" db="EMBL/GenBank/DDBJ databases">
        <title>Spartinivicinus poritis sp. nov., isolated from scleractinian coral Porites lutea.</title>
        <authorList>
            <person name="Zhang G."/>
            <person name="Cai L."/>
            <person name="Wei Q."/>
        </authorList>
    </citation>
    <scope>NUCLEOTIDE SEQUENCE [LARGE SCALE GENOMIC DNA]</scope>
    <source>
        <strain evidence="1 2">A2-2</strain>
    </source>
</reference>
<keyword evidence="2" id="KW-1185">Reference proteome</keyword>
<dbReference type="RefSeq" id="WP_274689510.1">
    <property type="nucleotide sequence ID" value="NZ_JAPMOU010000017.1"/>
</dbReference>
<gene>
    <name evidence="1" type="ORF">ORQ98_14455</name>
</gene>
<evidence type="ECO:0000313" key="1">
    <source>
        <dbReference type="EMBL" id="MDE1463167.1"/>
    </source>
</evidence>
<dbReference type="Proteomes" id="UP001528823">
    <property type="component" value="Unassembled WGS sequence"/>
</dbReference>
<comment type="caution">
    <text evidence="1">The sequence shown here is derived from an EMBL/GenBank/DDBJ whole genome shotgun (WGS) entry which is preliminary data.</text>
</comment>
<evidence type="ECO:0000313" key="2">
    <source>
        <dbReference type="Proteomes" id="UP001528823"/>
    </source>
</evidence>
<accession>A0ABT5UCD3</accession>
<sequence>MFRVAVALKQLHPHPSPLPEGEGAKNAFCDNLIEKKKLTEADTPVNKLSE</sequence>
<dbReference type="EMBL" id="JAPMOU010000017">
    <property type="protein sequence ID" value="MDE1463167.1"/>
    <property type="molecule type" value="Genomic_DNA"/>
</dbReference>
<name>A0ABT5UCD3_9GAMM</name>
<protein>
    <submittedName>
        <fullName evidence="1">Uncharacterized protein</fullName>
    </submittedName>
</protein>